<gene>
    <name evidence="6" type="ORF">DSM109990_03962</name>
</gene>
<feature type="domain" description="DDE" evidence="5">
    <location>
        <begin position="47"/>
        <end position="174"/>
    </location>
</feature>
<keyword evidence="7" id="KW-1185">Reference proteome</keyword>
<accession>A0ABY3ZWD6</accession>
<keyword evidence="3" id="KW-0233">DNA recombination</keyword>
<dbReference type="InterPro" id="IPR032874">
    <property type="entry name" value="DDE_dom"/>
</dbReference>
<dbReference type="EMBL" id="CP085147">
    <property type="protein sequence ID" value="UOA17063.1"/>
    <property type="molecule type" value="Genomic_DNA"/>
</dbReference>
<evidence type="ECO:0000313" key="7">
    <source>
        <dbReference type="Proteomes" id="UP000831019"/>
    </source>
</evidence>
<feature type="region of interest" description="Disordered" evidence="4">
    <location>
        <begin position="127"/>
        <end position="160"/>
    </location>
</feature>
<evidence type="ECO:0000259" key="5">
    <source>
        <dbReference type="Pfam" id="PF13610"/>
    </source>
</evidence>
<dbReference type="PANTHER" id="PTHR35528">
    <property type="entry name" value="BLL1675 PROTEIN"/>
    <property type="match status" value="1"/>
</dbReference>
<sequence>MSLRDVEDLLATCGVVVSYETIRAWAAKFGSKYARVIRRNRPKVANKWHLDEAALPMNGQKYWLWRAVDSNGDVLDILVQSRRNKQAANRFFRKLFKAFGQPRVVVTDKLRSYGAALKSLAPGIEHRSHKGINNRSEGSHRPTRRREKIMGRSKSPKQAQQFLSVHDQVQTIFRPAAIYFQLLPIAKPEPMPIGFGTTSRMACSLLKL</sequence>
<geneLocation type="plasmid" evidence="6 7">
    <name>pDSM109990_c</name>
</geneLocation>
<name>A0ABY3ZWD6_9RHOB</name>
<evidence type="ECO:0000256" key="4">
    <source>
        <dbReference type="SAM" id="MobiDB-lite"/>
    </source>
</evidence>
<dbReference type="InterPro" id="IPR052183">
    <property type="entry name" value="IS_Transposase"/>
</dbReference>
<dbReference type="InterPro" id="IPR047930">
    <property type="entry name" value="Transpos_IS6"/>
</dbReference>
<proteinExistence type="predicted"/>
<evidence type="ECO:0000256" key="2">
    <source>
        <dbReference type="ARBA" id="ARBA00023125"/>
    </source>
</evidence>
<dbReference type="PANTHER" id="PTHR35528:SF3">
    <property type="entry name" value="BLL1675 PROTEIN"/>
    <property type="match status" value="1"/>
</dbReference>
<keyword evidence="6" id="KW-0614">Plasmid</keyword>
<evidence type="ECO:0000256" key="1">
    <source>
        <dbReference type="ARBA" id="ARBA00022578"/>
    </source>
</evidence>
<reference evidence="7" key="1">
    <citation type="journal article" date="2022" name="Microorganisms">
        <title>Beyond the ABCs#Discovery of Three New Plasmid Types in Rhodobacterales (RepQ, RepY, RepW).</title>
        <authorList>
            <person name="Freese H.M."/>
            <person name="Ringel V."/>
            <person name="Overmann J."/>
            <person name="Petersen J."/>
        </authorList>
    </citation>
    <scope>NUCLEOTIDE SEQUENCE [LARGE SCALE GENOMIC DNA]</scope>
    <source>
        <strain evidence="7">DSM 109990</strain>
        <plasmid evidence="7">pDSM109990_c</plasmid>
    </source>
</reference>
<keyword evidence="2" id="KW-0238">DNA-binding</keyword>
<dbReference type="Pfam" id="PF13610">
    <property type="entry name" value="DDE_Tnp_IS240"/>
    <property type="match status" value="1"/>
</dbReference>
<dbReference type="NCBIfam" id="NF033587">
    <property type="entry name" value="transpos_IS6"/>
    <property type="match status" value="1"/>
</dbReference>
<evidence type="ECO:0000256" key="3">
    <source>
        <dbReference type="ARBA" id="ARBA00023172"/>
    </source>
</evidence>
<organism evidence="6 7">
    <name type="scientific">Sulfitobacter dubius</name>
    <dbReference type="NCBI Taxonomy" id="218673"/>
    <lineage>
        <taxon>Bacteria</taxon>
        <taxon>Pseudomonadati</taxon>
        <taxon>Pseudomonadota</taxon>
        <taxon>Alphaproteobacteria</taxon>
        <taxon>Rhodobacterales</taxon>
        <taxon>Roseobacteraceae</taxon>
        <taxon>Sulfitobacter</taxon>
    </lineage>
</organism>
<evidence type="ECO:0000313" key="6">
    <source>
        <dbReference type="EMBL" id="UOA17063.1"/>
    </source>
</evidence>
<dbReference type="Proteomes" id="UP000831019">
    <property type="component" value="Plasmid pDSM109990_c"/>
</dbReference>
<keyword evidence="1" id="KW-0815">Transposition</keyword>
<protein>
    <recommendedName>
        <fullName evidence="5">DDE domain-containing protein</fullName>
    </recommendedName>
</protein>